<proteinExistence type="predicted"/>
<protein>
    <submittedName>
        <fullName evidence="2">Uncharacterized protein</fullName>
    </submittedName>
</protein>
<evidence type="ECO:0000256" key="1">
    <source>
        <dbReference type="SAM" id="MobiDB-lite"/>
    </source>
</evidence>
<reference evidence="2 3" key="1">
    <citation type="submission" date="2023-02" db="EMBL/GenBank/DDBJ databases">
        <title>LHISI_Scaffold_Assembly.</title>
        <authorList>
            <person name="Stuart O.P."/>
            <person name="Cleave R."/>
            <person name="Magrath M.J.L."/>
            <person name="Mikheyev A.S."/>
        </authorList>
    </citation>
    <scope>NUCLEOTIDE SEQUENCE [LARGE SCALE GENOMIC DNA]</scope>
    <source>
        <strain evidence="2">Daus_M_001</strain>
        <tissue evidence="2">Leg muscle</tissue>
    </source>
</reference>
<sequence>MSDYTRQKAKSKYRNRIQLERASQKQSSDTHKTPYDRAKLCRERKINIKASERVNSNSVRSPAGSLPDFRTWGSWRTMPLFGGFSRGSPVSPAPSFCCCSILTPKSPSSALKNSLGRGGAVIRHRRTGFDSRLGRSRIFARSRPSGDFRVCGREARGMTDKGDTALSIKCVIVAKRKALNWRAVFSRQQRAIDILREVVKRQHSIGKYYVLIGSDVVEGDAWMSMVEVLSRLSMDADRDVEIPKVSAPPQARRSTRSCSQGHLQLNSLWRHPPAGHIYYELARESWLNLHSSARVTLDGATVARGVEQRTSALDDPLDQTKDGGHTRNPRGGGEDKDQLIQACHCTRCHDKPFAACVPLTFSRLKFCFYLKNVLVLIILASLESDSGCKEIPDLGC</sequence>
<gene>
    <name evidence="2" type="ORF">PR048_022271</name>
</gene>
<feature type="region of interest" description="Disordered" evidence="1">
    <location>
        <begin position="308"/>
        <end position="334"/>
    </location>
</feature>
<name>A0ABQ9H0J7_9NEOP</name>
<evidence type="ECO:0000313" key="2">
    <source>
        <dbReference type="EMBL" id="KAJ8877813.1"/>
    </source>
</evidence>
<dbReference type="EMBL" id="JARBHB010000008">
    <property type="protein sequence ID" value="KAJ8877813.1"/>
    <property type="molecule type" value="Genomic_DNA"/>
</dbReference>
<dbReference type="Proteomes" id="UP001159363">
    <property type="component" value="Chromosome 7"/>
</dbReference>
<keyword evidence="3" id="KW-1185">Reference proteome</keyword>
<feature type="compositionally biased region" description="Basic and acidic residues" evidence="1">
    <location>
        <begin position="17"/>
        <end position="35"/>
    </location>
</feature>
<feature type="region of interest" description="Disordered" evidence="1">
    <location>
        <begin position="1"/>
        <end position="35"/>
    </location>
</feature>
<organism evidence="2 3">
    <name type="scientific">Dryococelus australis</name>
    <dbReference type="NCBI Taxonomy" id="614101"/>
    <lineage>
        <taxon>Eukaryota</taxon>
        <taxon>Metazoa</taxon>
        <taxon>Ecdysozoa</taxon>
        <taxon>Arthropoda</taxon>
        <taxon>Hexapoda</taxon>
        <taxon>Insecta</taxon>
        <taxon>Pterygota</taxon>
        <taxon>Neoptera</taxon>
        <taxon>Polyneoptera</taxon>
        <taxon>Phasmatodea</taxon>
        <taxon>Verophasmatodea</taxon>
        <taxon>Anareolatae</taxon>
        <taxon>Phasmatidae</taxon>
        <taxon>Eurycanthinae</taxon>
        <taxon>Dryococelus</taxon>
    </lineage>
</organism>
<evidence type="ECO:0000313" key="3">
    <source>
        <dbReference type="Proteomes" id="UP001159363"/>
    </source>
</evidence>
<accession>A0ABQ9H0J7</accession>
<comment type="caution">
    <text evidence="2">The sequence shown here is derived from an EMBL/GenBank/DDBJ whole genome shotgun (WGS) entry which is preliminary data.</text>
</comment>